<dbReference type="InterPro" id="IPR007210">
    <property type="entry name" value="ABC_Gly_betaine_transp_sub-bd"/>
</dbReference>
<sequence length="314" mass="35393">MKKRFSKKLTFLLAGLMTVLFLGGCSFSWPGLAGTSSDTIKIGSQNTTEQQIMANMLQQMIQHYDKNTPTTILNNLGSGNVSFEAQKRGDTDMTAIRYNGTDYQTVLNLSGETDPKIVNDQVFKLMQSRYHMTYFPSYGFADTYQFMVSQKYAKQNNLKTISDMKRVAPDMRVGIDQIWANRRGDGYSAFQNTYGFSFGHVYPMQIGLVYDALEAGKMDAVLGYSTDGRIRSYNLKLLTDDKHFFPPYNASVVVNDSALKAHPKLKGILSRLNGKINLTTMQELNYQVDNNLVEPAVAAQQFLEKHNYFEKGAD</sequence>
<dbReference type="CDD" id="cd13608">
    <property type="entry name" value="PBP2_OpuCC_like"/>
    <property type="match status" value="1"/>
</dbReference>
<keyword evidence="3" id="KW-1185">Reference proteome</keyword>
<dbReference type="EMBL" id="AZEC01000014">
    <property type="protein sequence ID" value="KRL10788.1"/>
    <property type="molecule type" value="Genomic_DNA"/>
</dbReference>
<dbReference type="Pfam" id="PF04069">
    <property type="entry name" value="OpuAC"/>
    <property type="match status" value="1"/>
</dbReference>
<dbReference type="OrthoDB" id="9801163at2"/>
<dbReference type="GO" id="GO:0022857">
    <property type="term" value="F:transmembrane transporter activity"/>
    <property type="evidence" value="ECO:0007669"/>
    <property type="project" value="InterPro"/>
</dbReference>
<reference evidence="2 3" key="1">
    <citation type="journal article" date="2015" name="Genome Announc.">
        <title>Expanding the biotechnology potential of lactobacilli through comparative genomics of 213 strains and associated genera.</title>
        <authorList>
            <person name="Sun Z."/>
            <person name="Harris H.M."/>
            <person name="McCann A."/>
            <person name="Guo C."/>
            <person name="Argimon S."/>
            <person name="Zhang W."/>
            <person name="Yang X."/>
            <person name="Jeffery I.B."/>
            <person name="Cooney J.C."/>
            <person name="Kagawa T.F."/>
            <person name="Liu W."/>
            <person name="Song Y."/>
            <person name="Salvetti E."/>
            <person name="Wrobel A."/>
            <person name="Rasinkangas P."/>
            <person name="Parkhill J."/>
            <person name="Rea M.C."/>
            <person name="O'Sullivan O."/>
            <person name="Ritari J."/>
            <person name="Douillard F.P."/>
            <person name="Paul Ross R."/>
            <person name="Yang R."/>
            <person name="Briner A.E."/>
            <person name="Felis G.E."/>
            <person name="de Vos W.M."/>
            <person name="Barrangou R."/>
            <person name="Klaenhammer T.R."/>
            <person name="Caufield P.W."/>
            <person name="Cui Y."/>
            <person name="Zhang H."/>
            <person name="O'Toole P.W."/>
        </authorList>
    </citation>
    <scope>NUCLEOTIDE SEQUENCE [LARGE SCALE GENOMIC DNA]</scope>
    <source>
        <strain evidence="2 3">DSM 12744</strain>
    </source>
</reference>
<organism evidence="2 3">
    <name type="scientific">Schleiferilactobacillus perolens DSM 12744</name>
    <dbReference type="NCBI Taxonomy" id="1423792"/>
    <lineage>
        <taxon>Bacteria</taxon>
        <taxon>Bacillati</taxon>
        <taxon>Bacillota</taxon>
        <taxon>Bacilli</taxon>
        <taxon>Lactobacillales</taxon>
        <taxon>Lactobacillaceae</taxon>
        <taxon>Schleiferilactobacillus</taxon>
    </lineage>
</organism>
<evidence type="ECO:0000313" key="3">
    <source>
        <dbReference type="Proteomes" id="UP000051330"/>
    </source>
</evidence>
<protein>
    <submittedName>
        <fullName evidence="2">Periplasmic glycine betaine choline-binding (Lipo)protein of an ABC-type transport system</fullName>
    </submittedName>
</protein>
<dbReference type="AlphaFoldDB" id="A0A0R1MXV5"/>
<dbReference type="Proteomes" id="UP000051330">
    <property type="component" value="Unassembled WGS sequence"/>
</dbReference>
<dbReference type="Gene3D" id="3.40.190.120">
    <property type="entry name" value="Osmoprotection protein (prox), domain 2"/>
    <property type="match status" value="1"/>
</dbReference>
<comment type="caution">
    <text evidence="2">The sequence shown here is derived from an EMBL/GenBank/DDBJ whole genome shotgun (WGS) entry which is preliminary data.</text>
</comment>
<accession>A0A0R1MXV5</accession>
<name>A0A0R1MXV5_9LACO</name>
<evidence type="ECO:0000259" key="1">
    <source>
        <dbReference type="Pfam" id="PF04069"/>
    </source>
</evidence>
<dbReference type="Gene3D" id="3.40.190.10">
    <property type="entry name" value="Periplasmic binding protein-like II"/>
    <property type="match status" value="1"/>
</dbReference>
<gene>
    <name evidence="2" type="ORF">FD09_GL000934</name>
</gene>
<proteinExistence type="predicted"/>
<dbReference type="PATRIC" id="fig|1423792.3.peg.954"/>
<dbReference type="STRING" id="1423792.FD09_GL000934"/>
<dbReference type="PROSITE" id="PS51257">
    <property type="entry name" value="PROKAR_LIPOPROTEIN"/>
    <property type="match status" value="1"/>
</dbReference>
<feature type="domain" description="ABC-type glycine betaine transport system substrate-binding" evidence="1">
    <location>
        <begin position="38"/>
        <end position="305"/>
    </location>
</feature>
<dbReference type="RefSeq" id="WP_057822005.1">
    <property type="nucleotide sequence ID" value="NZ_AZEC01000014.1"/>
</dbReference>
<evidence type="ECO:0000313" key="2">
    <source>
        <dbReference type="EMBL" id="KRL10788.1"/>
    </source>
</evidence>
<dbReference type="GO" id="GO:0043190">
    <property type="term" value="C:ATP-binding cassette (ABC) transporter complex"/>
    <property type="evidence" value="ECO:0007669"/>
    <property type="project" value="InterPro"/>
</dbReference>
<dbReference type="SUPFAM" id="SSF53850">
    <property type="entry name" value="Periplasmic binding protein-like II"/>
    <property type="match status" value="1"/>
</dbReference>